<dbReference type="Proteomes" id="UP000294952">
    <property type="component" value="Unassembled WGS sequence"/>
</dbReference>
<organism evidence="2 3">
    <name type="scientific">Mycolicibacterium obuense</name>
    <dbReference type="NCBI Taxonomy" id="1807"/>
    <lineage>
        <taxon>Bacteria</taxon>
        <taxon>Bacillati</taxon>
        <taxon>Actinomycetota</taxon>
        <taxon>Actinomycetes</taxon>
        <taxon>Mycobacteriales</taxon>
        <taxon>Mycobacteriaceae</taxon>
        <taxon>Mycolicibacterium</taxon>
    </lineage>
</organism>
<keyword evidence="1" id="KW-0732">Signal</keyword>
<protein>
    <recommendedName>
        <fullName evidence="4">Secreted protein</fullName>
    </recommendedName>
</protein>
<dbReference type="AlphaFoldDB" id="A0A4R5X748"/>
<feature type="chain" id="PRO_5038776326" description="Secreted protein" evidence="1">
    <location>
        <begin position="23"/>
        <end position="165"/>
    </location>
</feature>
<evidence type="ECO:0000256" key="1">
    <source>
        <dbReference type="SAM" id="SignalP"/>
    </source>
</evidence>
<dbReference type="RefSeq" id="WP_133414055.1">
    <property type="nucleotide sequence ID" value="NZ_SDLP01000004.1"/>
</dbReference>
<name>A0A4R5X748_9MYCO</name>
<feature type="signal peptide" evidence="1">
    <location>
        <begin position="1"/>
        <end position="22"/>
    </location>
</feature>
<proteinExistence type="predicted"/>
<comment type="caution">
    <text evidence="2">The sequence shown here is derived from an EMBL/GenBank/DDBJ whole genome shotgun (WGS) entry which is preliminary data.</text>
</comment>
<accession>A0A4R5X748</accession>
<evidence type="ECO:0008006" key="4">
    <source>
        <dbReference type="Google" id="ProtNLM"/>
    </source>
</evidence>
<evidence type="ECO:0000313" key="3">
    <source>
        <dbReference type="Proteomes" id="UP000294952"/>
    </source>
</evidence>
<sequence>MYRATRAAVATATLLIAAPLFAAVATADDSVVSMPFSEKLRRCDFTQVKYVGGSGYGRPSAQLRVQGGEVVADVEFFTGVPNTAYDLRLIQLPRSSAADCGAGAPGVSATTLFTDGVGTGHATVRGPLMPGATGAWLEMTRPGTFSQKPDEFYTTDLIATLSSAA</sequence>
<evidence type="ECO:0000313" key="2">
    <source>
        <dbReference type="EMBL" id="TDL07415.1"/>
    </source>
</evidence>
<gene>
    <name evidence="2" type="ORF">EUA04_15960</name>
</gene>
<reference evidence="2 3" key="1">
    <citation type="submission" date="2019-01" db="EMBL/GenBank/DDBJ databases">
        <title>High-quality-draft genome sequences of five non-tuberculosis mycobacteriaceae isolated from a nosocomial environment.</title>
        <authorList>
            <person name="Tiago I."/>
            <person name="Alarico S."/>
            <person name="Pereira S.G."/>
            <person name="Coelho C."/>
            <person name="Maranha A."/>
            <person name="Empadinhas N."/>
        </authorList>
    </citation>
    <scope>NUCLEOTIDE SEQUENCE [LARGE SCALE GENOMIC DNA]</scope>
    <source>
        <strain evidence="2 3">22DIII</strain>
    </source>
</reference>
<dbReference type="EMBL" id="SDLP01000004">
    <property type="protein sequence ID" value="TDL07415.1"/>
    <property type="molecule type" value="Genomic_DNA"/>
</dbReference>